<organism evidence="2 3">
    <name type="scientific">Iningainema tapete BLCC-T55</name>
    <dbReference type="NCBI Taxonomy" id="2748662"/>
    <lineage>
        <taxon>Bacteria</taxon>
        <taxon>Bacillati</taxon>
        <taxon>Cyanobacteriota</taxon>
        <taxon>Cyanophyceae</taxon>
        <taxon>Nostocales</taxon>
        <taxon>Scytonemataceae</taxon>
        <taxon>Iningainema tapete</taxon>
    </lineage>
</organism>
<comment type="caution">
    <text evidence="2">The sequence shown here is derived from an EMBL/GenBank/DDBJ whole genome shotgun (WGS) entry which is preliminary data.</text>
</comment>
<dbReference type="RefSeq" id="WP_190826116.1">
    <property type="nucleotide sequence ID" value="NZ_CAWPPI010000029.1"/>
</dbReference>
<proteinExistence type="predicted"/>
<dbReference type="Proteomes" id="UP000629098">
    <property type="component" value="Unassembled WGS sequence"/>
</dbReference>
<dbReference type="AlphaFoldDB" id="A0A8J6XQT9"/>
<sequence length="270" mass="31696">MSYPGEIPNEIPDVKQVTLQCNRYMQIYQELQAAINPTTFEQVISVIGLQSQVNHRRIQRIQQGISDINRIKKNARKLLTEALNTSRVILEDAMRLNKTTLGTILREEPRLKVIQYQTEAIFQEYRDSILFVQTNSGYSFPPSSIHWSQVRINANNLLENLNLIERIRIQEEWDLFVNQIHELKQVKESIDRAKKIERETSLIENLCKEYIRALNEELNMLEEEFELLSLRIAAKELSAIEQYFSHKINNTKLLHLISESKSIEKDNPNY</sequence>
<evidence type="ECO:0000313" key="3">
    <source>
        <dbReference type="Proteomes" id="UP000629098"/>
    </source>
</evidence>
<dbReference type="EMBL" id="JACXAE010000029">
    <property type="protein sequence ID" value="MBD2771823.1"/>
    <property type="molecule type" value="Genomic_DNA"/>
</dbReference>
<accession>A0A8J6XQT9</accession>
<reference evidence="2" key="1">
    <citation type="submission" date="2020-09" db="EMBL/GenBank/DDBJ databases">
        <title>Iningainema tapete sp. nov. (Scytonemataceae, Cyanobacteria) from greenhouses in central Florida (USA) produces two types of nodularin with biosynthetic potential for microcystin-LR and anabaenopeptins.</title>
        <authorList>
            <person name="Berthold D.E."/>
            <person name="Lefler F.W."/>
            <person name="Huang I.-S."/>
            <person name="Abdulla H."/>
            <person name="Zimba P.V."/>
            <person name="Laughinghouse H.D. IV."/>
        </authorList>
    </citation>
    <scope>NUCLEOTIDE SEQUENCE</scope>
    <source>
        <strain evidence="2">BLCCT55</strain>
    </source>
</reference>
<feature type="coiled-coil region" evidence="1">
    <location>
        <begin position="204"/>
        <end position="231"/>
    </location>
</feature>
<keyword evidence="1" id="KW-0175">Coiled coil</keyword>
<name>A0A8J6XQT9_9CYAN</name>
<evidence type="ECO:0000313" key="2">
    <source>
        <dbReference type="EMBL" id="MBD2771823.1"/>
    </source>
</evidence>
<keyword evidence="3" id="KW-1185">Reference proteome</keyword>
<evidence type="ECO:0000256" key="1">
    <source>
        <dbReference type="SAM" id="Coils"/>
    </source>
</evidence>
<gene>
    <name evidence="2" type="ORF">ICL16_06880</name>
</gene>
<protein>
    <submittedName>
        <fullName evidence="2">Uncharacterized protein</fullName>
    </submittedName>
</protein>